<accession>A0A1F6DLN5</accession>
<name>A0A1F6DLN5_9BACT</name>
<dbReference type="Gene3D" id="3.30.160.250">
    <property type="match status" value="1"/>
</dbReference>
<organism evidence="1 2">
    <name type="scientific">Candidatus Kaiserbacteria bacterium RIFCSPHIGHO2_02_FULL_54_22</name>
    <dbReference type="NCBI Taxonomy" id="1798495"/>
    <lineage>
        <taxon>Bacteria</taxon>
        <taxon>Candidatus Kaiseribacteriota</taxon>
    </lineage>
</organism>
<proteinExistence type="predicted"/>
<dbReference type="AlphaFoldDB" id="A0A1F6DLN5"/>
<dbReference type="InterPro" id="IPR035069">
    <property type="entry name" value="TTHA1013/TTHA0281-like"/>
</dbReference>
<dbReference type="SUPFAM" id="SSF143100">
    <property type="entry name" value="TTHA1013/TTHA0281-like"/>
    <property type="match status" value="1"/>
</dbReference>
<dbReference type="Pfam" id="PF21748">
    <property type="entry name" value="UPF0150"/>
    <property type="match status" value="1"/>
</dbReference>
<comment type="caution">
    <text evidence="1">The sequence shown here is derived from an EMBL/GenBank/DDBJ whole genome shotgun (WGS) entry which is preliminary data.</text>
</comment>
<dbReference type="InterPro" id="IPR049389">
    <property type="entry name" value="TTHA0281-like"/>
</dbReference>
<dbReference type="EMBL" id="MFLI01000011">
    <property type="protein sequence ID" value="OGG62247.1"/>
    <property type="molecule type" value="Genomic_DNA"/>
</dbReference>
<evidence type="ECO:0000313" key="2">
    <source>
        <dbReference type="Proteomes" id="UP000178532"/>
    </source>
</evidence>
<dbReference type="STRING" id="1798495.A3C19_03200"/>
<gene>
    <name evidence="1" type="ORF">A3C19_03200</name>
</gene>
<protein>
    <recommendedName>
        <fullName evidence="3">Antitoxin HicB</fullName>
    </recommendedName>
</protein>
<dbReference type="Proteomes" id="UP000178532">
    <property type="component" value="Unassembled WGS sequence"/>
</dbReference>
<sequence>MIQNFIDTFLSQASYEMIDGGKRFYAEIKALRGVWATGKTLEECRTNLLSTLEGWLIFRLRNRLTVPHFKVPTRIKSQKQRAYA</sequence>
<reference evidence="1 2" key="1">
    <citation type="journal article" date="2016" name="Nat. Commun.">
        <title>Thousands of microbial genomes shed light on interconnected biogeochemical processes in an aquifer system.</title>
        <authorList>
            <person name="Anantharaman K."/>
            <person name="Brown C.T."/>
            <person name="Hug L.A."/>
            <person name="Sharon I."/>
            <person name="Castelle C.J."/>
            <person name="Probst A.J."/>
            <person name="Thomas B.C."/>
            <person name="Singh A."/>
            <person name="Wilkins M.J."/>
            <person name="Karaoz U."/>
            <person name="Brodie E.L."/>
            <person name="Williams K.H."/>
            <person name="Hubbard S.S."/>
            <person name="Banfield J.F."/>
        </authorList>
    </citation>
    <scope>NUCLEOTIDE SEQUENCE [LARGE SCALE GENOMIC DNA]</scope>
</reference>
<evidence type="ECO:0008006" key="3">
    <source>
        <dbReference type="Google" id="ProtNLM"/>
    </source>
</evidence>
<evidence type="ECO:0000313" key="1">
    <source>
        <dbReference type="EMBL" id="OGG62247.1"/>
    </source>
</evidence>